<dbReference type="EMBL" id="LAZR01015619">
    <property type="protein sequence ID" value="KKM08128.1"/>
    <property type="molecule type" value="Genomic_DNA"/>
</dbReference>
<evidence type="ECO:0000259" key="1">
    <source>
        <dbReference type="PROSITE" id="PS50987"/>
    </source>
</evidence>
<name>A0A0F9KAE5_9ZZZZ</name>
<dbReference type="Pfam" id="PF01022">
    <property type="entry name" value="HTH_5"/>
    <property type="match status" value="1"/>
</dbReference>
<gene>
    <name evidence="2" type="ORF">LCGC14_1727010</name>
</gene>
<sequence length="91" mass="10589">MKLTVEDLLGSRARVKILKALEINEELTISLLIKKTKLNYVNVSKHLNYLISVDLVQEKKFGRIRIFRFKLENIIARAFTNFIGILEAELE</sequence>
<dbReference type="AlphaFoldDB" id="A0A0F9KAE5"/>
<dbReference type="SUPFAM" id="SSF46785">
    <property type="entry name" value="Winged helix' DNA-binding domain"/>
    <property type="match status" value="1"/>
</dbReference>
<feature type="domain" description="HTH arsR-type" evidence="1">
    <location>
        <begin position="1"/>
        <end position="89"/>
    </location>
</feature>
<dbReference type="CDD" id="cd00090">
    <property type="entry name" value="HTH_ARSR"/>
    <property type="match status" value="1"/>
</dbReference>
<dbReference type="InterPro" id="IPR036390">
    <property type="entry name" value="WH_DNA-bd_sf"/>
</dbReference>
<dbReference type="InterPro" id="IPR036388">
    <property type="entry name" value="WH-like_DNA-bd_sf"/>
</dbReference>
<reference evidence="2" key="1">
    <citation type="journal article" date="2015" name="Nature">
        <title>Complex archaea that bridge the gap between prokaryotes and eukaryotes.</title>
        <authorList>
            <person name="Spang A."/>
            <person name="Saw J.H."/>
            <person name="Jorgensen S.L."/>
            <person name="Zaremba-Niedzwiedzka K."/>
            <person name="Martijn J."/>
            <person name="Lind A.E."/>
            <person name="van Eijk R."/>
            <person name="Schleper C."/>
            <person name="Guy L."/>
            <person name="Ettema T.J."/>
        </authorList>
    </citation>
    <scope>NUCLEOTIDE SEQUENCE</scope>
</reference>
<dbReference type="InterPro" id="IPR001845">
    <property type="entry name" value="HTH_ArsR_DNA-bd_dom"/>
</dbReference>
<dbReference type="PROSITE" id="PS50987">
    <property type="entry name" value="HTH_ARSR_2"/>
    <property type="match status" value="1"/>
</dbReference>
<protein>
    <recommendedName>
        <fullName evidence="1">HTH arsR-type domain-containing protein</fullName>
    </recommendedName>
</protein>
<comment type="caution">
    <text evidence="2">The sequence shown here is derived from an EMBL/GenBank/DDBJ whole genome shotgun (WGS) entry which is preliminary data.</text>
</comment>
<dbReference type="Gene3D" id="1.10.10.10">
    <property type="entry name" value="Winged helix-like DNA-binding domain superfamily/Winged helix DNA-binding domain"/>
    <property type="match status" value="1"/>
</dbReference>
<dbReference type="GO" id="GO:0003700">
    <property type="term" value="F:DNA-binding transcription factor activity"/>
    <property type="evidence" value="ECO:0007669"/>
    <property type="project" value="InterPro"/>
</dbReference>
<proteinExistence type="predicted"/>
<dbReference type="InterPro" id="IPR011991">
    <property type="entry name" value="ArsR-like_HTH"/>
</dbReference>
<organism evidence="2">
    <name type="scientific">marine sediment metagenome</name>
    <dbReference type="NCBI Taxonomy" id="412755"/>
    <lineage>
        <taxon>unclassified sequences</taxon>
        <taxon>metagenomes</taxon>
        <taxon>ecological metagenomes</taxon>
    </lineage>
</organism>
<evidence type="ECO:0000313" key="2">
    <source>
        <dbReference type="EMBL" id="KKM08128.1"/>
    </source>
</evidence>
<accession>A0A0F9KAE5</accession>